<organism evidence="1 2">
    <name type="scientific">Glaciecola nitratireducens (strain JCM 12485 / KCTC 12276 / FR1064)</name>
    <dbReference type="NCBI Taxonomy" id="1085623"/>
    <lineage>
        <taxon>Bacteria</taxon>
        <taxon>Pseudomonadati</taxon>
        <taxon>Pseudomonadota</taxon>
        <taxon>Gammaproteobacteria</taxon>
        <taxon>Alteromonadales</taxon>
        <taxon>Alteromonadaceae</taxon>
        <taxon>Brumicola</taxon>
    </lineage>
</organism>
<sequence length="62" mass="7201">MKKWWPNPDLNRGPADYEAKEIVRGFVVSARKVSKKSLAKLAQKTDRNYSELSRFGFRTTQV</sequence>
<dbReference type="AlphaFoldDB" id="G4QFY7"/>
<dbReference type="EMBL" id="CP003060">
    <property type="protein sequence ID" value="AEP29078.1"/>
    <property type="molecule type" value="Genomic_DNA"/>
</dbReference>
<name>G4QFY7_GLANF</name>
<dbReference type="HOGENOM" id="CLU_2897825_0_0_6"/>
<gene>
    <name evidence="1" type="ordered locus">GNIT_0940</name>
</gene>
<evidence type="ECO:0000313" key="1">
    <source>
        <dbReference type="EMBL" id="AEP29078.1"/>
    </source>
</evidence>
<reference evidence="1 2" key="1">
    <citation type="journal article" date="2011" name="J. Bacteriol.">
        <title>Complete genome sequence of seawater bacterium Glaciecola nitratireducens FR1064T.</title>
        <authorList>
            <person name="Bian F."/>
            <person name="Qin Q.L."/>
            <person name="Xie B.B."/>
            <person name="Shu Y.L."/>
            <person name="Zhang X.Y."/>
            <person name="Yu Y."/>
            <person name="Chen B."/>
            <person name="Chen X.L."/>
            <person name="Zhou B.C."/>
            <person name="Zhang Y.Z."/>
        </authorList>
    </citation>
    <scope>NUCLEOTIDE SEQUENCE [LARGE SCALE GENOMIC DNA]</scope>
    <source>
        <strain evidence="2">JCM 12485 / KCTC 12276 / FR1064</strain>
    </source>
</reference>
<dbReference type="Proteomes" id="UP000009282">
    <property type="component" value="Chromosome"/>
</dbReference>
<proteinExistence type="predicted"/>
<evidence type="ECO:0000313" key="2">
    <source>
        <dbReference type="Proteomes" id="UP000009282"/>
    </source>
</evidence>
<dbReference type="KEGG" id="gni:GNIT_0940"/>
<keyword evidence="2" id="KW-1185">Reference proteome</keyword>
<accession>G4QFY7</accession>
<protein>
    <submittedName>
        <fullName evidence="1">Uncharacterized protein</fullName>
    </submittedName>
</protein>